<protein>
    <submittedName>
        <fullName evidence="1">Uncharacterized protein</fullName>
    </submittedName>
</protein>
<name>A0A6J5S4F2_9CAUD</name>
<gene>
    <name evidence="1" type="ORF">UFOVP1339_55</name>
</gene>
<organism evidence="1">
    <name type="scientific">uncultured Caudovirales phage</name>
    <dbReference type="NCBI Taxonomy" id="2100421"/>
    <lineage>
        <taxon>Viruses</taxon>
        <taxon>Duplodnaviria</taxon>
        <taxon>Heunggongvirae</taxon>
        <taxon>Uroviricota</taxon>
        <taxon>Caudoviricetes</taxon>
        <taxon>Peduoviridae</taxon>
        <taxon>Maltschvirus</taxon>
        <taxon>Maltschvirus maltsch</taxon>
    </lineage>
</organism>
<evidence type="ECO:0000313" key="1">
    <source>
        <dbReference type="EMBL" id="CAB4200611.1"/>
    </source>
</evidence>
<reference evidence="1" key="1">
    <citation type="submission" date="2020-05" db="EMBL/GenBank/DDBJ databases">
        <authorList>
            <person name="Chiriac C."/>
            <person name="Salcher M."/>
            <person name="Ghai R."/>
            <person name="Kavagutti S V."/>
        </authorList>
    </citation>
    <scope>NUCLEOTIDE SEQUENCE</scope>
</reference>
<accession>A0A6J5S4F2</accession>
<sequence>MESYSVTATTPERIAGVTAARLAYNADLDEGGVPFDKNEGYIQFVMNGAMDSYALKYGVQK</sequence>
<proteinExistence type="predicted"/>
<dbReference type="EMBL" id="LR797300">
    <property type="protein sequence ID" value="CAB4200611.1"/>
    <property type="molecule type" value="Genomic_DNA"/>
</dbReference>